<organism evidence="1 2">
    <name type="scientific">Dendrobium chrysotoxum</name>
    <name type="common">Orchid</name>
    <dbReference type="NCBI Taxonomy" id="161865"/>
    <lineage>
        <taxon>Eukaryota</taxon>
        <taxon>Viridiplantae</taxon>
        <taxon>Streptophyta</taxon>
        <taxon>Embryophyta</taxon>
        <taxon>Tracheophyta</taxon>
        <taxon>Spermatophyta</taxon>
        <taxon>Magnoliopsida</taxon>
        <taxon>Liliopsida</taxon>
        <taxon>Asparagales</taxon>
        <taxon>Orchidaceae</taxon>
        <taxon>Epidendroideae</taxon>
        <taxon>Malaxideae</taxon>
        <taxon>Dendrobiinae</taxon>
        <taxon>Dendrobium</taxon>
    </lineage>
</organism>
<gene>
    <name evidence="1" type="ORF">IEQ34_012007</name>
</gene>
<proteinExistence type="predicted"/>
<sequence length="133" mass="14723">MPIESASHKYRRSVYTVSQFTLEIENGEAGIREAAQESSLEEHGEMLDGKLLASSVGVVDGTGLLCRWRGVLVESGARWVAHEAGRVHKDLAPALVRLETGEAFLVQIFLRNSLFSSPRHHPGLLVPHREGRR</sequence>
<dbReference type="EMBL" id="JAGFBR010000011">
    <property type="protein sequence ID" value="KAH0459193.1"/>
    <property type="molecule type" value="Genomic_DNA"/>
</dbReference>
<reference evidence="1 2" key="1">
    <citation type="journal article" date="2021" name="Hortic Res">
        <title>Chromosome-scale assembly of the Dendrobium chrysotoxum genome enhances the understanding of orchid evolution.</title>
        <authorList>
            <person name="Zhang Y."/>
            <person name="Zhang G.Q."/>
            <person name="Zhang D."/>
            <person name="Liu X.D."/>
            <person name="Xu X.Y."/>
            <person name="Sun W.H."/>
            <person name="Yu X."/>
            <person name="Zhu X."/>
            <person name="Wang Z.W."/>
            <person name="Zhao X."/>
            <person name="Zhong W.Y."/>
            <person name="Chen H."/>
            <person name="Yin W.L."/>
            <person name="Huang T."/>
            <person name="Niu S.C."/>
            <person name="Liu Z.J."/>
        </authorList>
    </citation>
    <scope>NUCLEOTIDE SEQUENCE [LARGE SCALE GENOMIC DNA]</scope>
    <source>
        <strain evidence="1">Lindl</strain>
    </source>
</reference>
<name>A0AAV7GU21_DENCH</name>
<comment type="caution">
    <text evidence="1">The sequence shown here is derived from an EMBL/GenBank/DDBJ whole genome shotgun (WGS) entry which is preliminary data.</text>
</comment>
<keyword evidence="2" id="KW-1185">Reference proteome</keyword>
<dbReference type="AlphaFoldDB" id="A0AAV7GU21"/>
<dbReference type="Proteomes" id="UP000775213">
    <property type="component" value="Unassembled WGS sequence"/>
</dbReference>
<evidence type="ECO:0000313" key="2">
    <source>
        <dbReference type="Proteomes" id="UP000775213"/>
    </source>
</evidence>
<protein>
    <submittedName>
        <fullName evidence="1">Uncharacterized protein</fullName>
    </submittedName>
</protein>
<evidence type="ECO:0000313" key="1">
    <source>
        <dbReference type="EMBL" id="KAH0459193.1"/>
    </source>
</evidence>
<accession>A0AAV7GU21</accession>